<dbReference type="InterPro" id="IPR012337">
    <property type="entry name" value="RNaseH-like_sf"/>
</dbReference>
<dbReference type="PANTHER" id="PTHR36015">
    <property type="entry name" value="HOLLIDAY JUNCTION RESOLVASE MOC1, CHLOROPLASTIC-RELATED"/>
    <property type="match status" value="1"/>
</dbReference>
<dbReference type="OrthoDB" id="573331at2"/>
<dbReference type="GO" id="GO:0003676">
    <property type="term" value="F:nucleic acid binding"/>
    <property type="evidence" value="ECO:0007669"/>
    <property type="project" value="InterPro"/>
</dbReference>
<reference evidence="1 2" key="1">
    <citation type="submission" date="2016-02" db="EMBL/GenBank/DDBJ databases">
        <title>Complete Genome of H5569, the type strain of the newly described species Haematospirillium jordaniae.</title>
        <authorList>
            <person name="Nicholson A.C."/>
            <person name="Humrighouse B.W."/>
            <person name="Loparov V."/>
            <person name="McQuiston J.R."/>
        </authorList>
    </citation>
    <scope>NUCLEOTIDE SEQUENCE [LARGE SCALE GENOMIC DNA]</scope>
    <source>
        <strain evidence="1 2">H5569</strain>
    </source>
</reference>
<sequence>MRILGVDPGAYGALALLVDGRLTDVVDMPVLKVRRGRSDKAEVDGYSLAVLLRSLAPDLALVEQVGGMPGQSPGASFNFGRAVGAVEYSLKTLGVRVETVAPATWKRAMRLKGGKDDSRALAMRMWPTKAALFQRVKDDGRAEAALIAAWARAVPGSPQEPGAGCLQGEMPDVFA</sequence>
<evidence type="ECO:0000313" key="2">
    <source>
        <dbReference type="Proteomes" id="UP000076066"/>
    </source>
</evidence>
<dbReference type="InterPro" id="IPR036397">
    <property type="entry name" value="RNaseH_sf"/>
</dbReference>
<dbReference type="Proteomes" id="UP000076066">
    <property type="component" value="Chromosome"/>
</dbReference>
<dbReference type="GO" id="GO:0008821">
    <property type="term" value="F:crossover junction DNA endonuclease activity"/>
    <property type="evidence" value="ECO:0007669"/>
    <property type="project" value="InterPro"/>
</dbReference>
<dbReference type="PANTHER" id="PTHR36015:SF6">
    <property type="entry name" value="HOLLIDAY JUNCTION RESOLVASE MOC1, CHLOROPLASTIC-RELATED"/>
    <property type="match status" value="1"/>
</dbReference>
<gene>
    <name evidence="1" type="ORF">AY555_06390</name>
</gene>
<dbReference type="KEGG" id="hjo:AY555_06390"/>
<dbReference type="SUPFAM" id="SSF53098">
    <property type="entry name" value="Ribonuclease H-like"/>
    <property type="match status" value="1"/>
</dbReference>
<evidence type="ECO:0000313" key="1">
    <source>
        <dbReference type="EMBL" id="AMW34865.1"/>
    </source>
</evidence>
<dbReference type="RefSeq" id="WP_066134903.1">
    <property type="nucleotide sequence ID" value="NZ_CP014525.1"/>
</dbReference>
<protein>
    <submittedName>
        <fullName evidence="1">Uncharacterized protein</fullName>
    </submittedName>
</protein>
<accession>A0A143DDT6</accession>
<dbReference type="EMBL" id="CP014525">
    <property type="protein sequence ID" value="AMW34865.1"/>
    <property type="molecule type" value="Genomic_DNA"/>
</dbReference>
<dbReference type="AlphaFoldDB" id="A0A143DDT6"/>
<proteinExistence type="predicted"/>
<dbReference type="STRING" id="1549855.AY555_06390"/>
<dbReference type="InterPro" id="IPR045290">
    <property type="entry name" value="MOC1-like"/>
</dbReference>
<dbReference type="GeneID" id="53316783"/>
<dbReference type="Gene3D" id="3.30.420.10">
    <property type="entry name" value="Ribonuclease H-like superfamily/Ribonuclease H"/>
    <property type="match status" value="1"/>
</dbReference>
<keyword evidence="2" id="KW-1185">Reference proteome</keyword>
<organism evidence="1 2">
    <name type="scientific">Haematospirillum jordaniae</name>
    <dbReference type="NCBI Taxonomy" id="1549855"/>
    <lineage>
        <taxon>Bacteria</taxon>
        <taxon>Pseudomonadati</taxon>
        <taxon>Pseudomonadota</taxon>
        <taxon>Alphaproteobacteria</taxon>
        <taxon>Rhodospirillales</taxon>
        <taxon>Novispirillaceae</taxon>
        <taxon>Haematospirillum</taxon>
    </lineage>
</organism>
<dbReference type="CDD" id="cd22992">
    <property type="entry name" value="MOC1"/>
    <property type="match status" value="1"/>
</dbReference>
<name>A0A143DDT6_9PROT</name>